<feature type="disulfide bond" evidence="6">
    <location>
        <begin position="500"/>
        <end position="515"/>
    </location>
</feature>
<dbReference type="InterPro" id="IPR013320">
    <property type="entry name" value="ConA-like_dom_sf"/>
</dbReference>
<dbReference type="PROSITE" id="PS00236">
    <property type="entry name" value="NEUROTR_ION_CHANNEL"/>
    <property type="match status" value="1"/>
</dbReference>
<dbReference type="InterPro" id="IPR036055">
    <property type="entry name" value="LDL_receptor-like_sf"/>
</dbReference>
<evidence type="ECO:0000313" key="12">
    <source>
        <dbReference type="Proteomes" id="UP001292094"/>
    </source>
</evidence>
<organism evidence="11 12">
    <name type="scientific">Petrolisthes manimaculis</name>
    <dbReference type="NCBI Taxonomy" id="1843537"/>
    <lineage>
        <taxon>Eukaryota</taxon>
        <taxon>Metazoa</taxon>
        <taxon>Ecdysozoa</taxon>
        <taxon>Arthropoda</taxon>
        <taxon>Crustacea</taxon>
        <taxon>Multicrustacea</taxon>
        <taxon>Malacostraca</taxon>
        <taxon>Eumalacostraca</taxon>
        <taxon>Eucarida</taxon>
        <taxon>Decapoda</taxon>
        <taxon>Pleocyemata</taxon>
        <taxon>Anomura</taxon>
        <taxon>Galatheoidea</taxon>
        <taxon>Porcellanidae</taxon>
        <taxon>Petrolisthes</taxon>
    </lineage>
</organism>
<protein>
    <recommendedName>
        <fullName evidence="10">Pentraxin (PTX) domain-containing protein</fullName>
    </recommendedName>
</protein>
<keyword evidence="5 6" id="KW-1015">Disulfide bond</keyword>
<reference evidence="11" key="1">
    <citation type="submission" date="2023-11" db="EMBL/GenBank/DDBJ databases">
        <title>Genome assemblies of two species of porcelain crab, Petrolisthes cinctipes and Petrolisthes manimaculis (Anomura: Porcellanidae).</title>
        <authorList>
            <person name="Angst P."/>
        </authorList>
    </citation>
    <scope>NUCLEOTIDE SEQUENCE</scope>
    <source>
        <strain evidence="11">PB745_02</strain>
        <tissue evidence="11">Gill</tissue>
    </source>
</reference>
<keyword evidence="4 8" id="KW-0472">Membrane</keyword>
<dbReference type="Gene3D" id="4.10.400.10">
    <property type="entry name" value="Low-density Lipoprotein Receptor"/>
    <property type="match status" value="1"/>
</dbReference>
<name>A0AAE1QDA5_9EUCA</name>
<feature type="transmembrane region" description="Helical" evidence="8">
    <location>
        <begin position="725"/>
        <end position="745"/>
    </location>
</feature>
<keyword evidence="9" id="KW-0732">Signal</keyword>
<dbReference type="EMBL" id="JAWZYT010000466">
    <property type="protein sequence ID" value="KAK4323167.1"/>
    <property type="molecule type" value="Genomic_DNA"/>
</dbReference>
<keyword evidence="2 8" id="KW-0812">Transmembrane</keyword>
<dbReference type="CDD" id="cd00112">
    <property type="entry name" value="LDLa"/>
    <property type="match status" value="1"/>
</dbReference>
<feature type="domain" description="Pentraxin (PTX)" evidence="10">
    <location>
        <begin position="46"/>
        <end position="250"/>
    </location>
</feature>
<evidence type="ECO:0000259" key="10">
    <source>
        <dbReference type="SMART" id="SM00159"/>
    </source>
</evidence>
<dbReference type="SMART" id="SM00159">
    <property type="entry name" value="PTX"/>
    <property type="match status" value="1"/>
</dbReference>
<evidence type="ECO:0000256" key="2">
    <source>
        <dbReference type="ARBA" id="ARBA00022692"/>
    </source>
</evidence>
<dbReference type="PROSITE" id="PS50068">
    <property type="entry name" value="LDLRA_2"/>
    <property type="match status" value="1"/>
</dbReference>
<dbReference type="Gene3D" id="1.20.58.390">
    <property type="entry name" value="Neurotransmitter-gated ion-channel transmembrane domain"/>
    <property type="match status" value="1"/>
</dbReference>
<dbReference type="InterPro" id="IPR006202">
    <property type="entry name" value="Neur_chan_lig-bd"/>
</dbReference>
<dbReference type="PANTHER" id="PTHR18945">
    <property type="entry name" value="NEUROTRANSMITTER GATED ION CHANNEL"/>
    <property type="match status" value="1"/>
</dbReference>
<evidence type="ECO:0000256" key="4">
    <source>
        <dbReference type="ARBA" id="ARBA00023136"/>
    </source>
</evidence>
<dbReference type="SUPFAM" id="SSF90112">
    <property type="entry name" value="Neurotransmitter-gated ion-channel transmembrane pore"/>
    <property type="match status" value="1"/>
</dbReference>
<evidence type="ECO:0000313" key="11">
    <source>
        <dbReference type="EMBL" id="KAK4323167.1"/>
    </source>
</evidence>
<keyword evidence="3 8" id="KW-1133">Transmembrane helix</keyword>
<feature type="signal peptide" evidence="9">
    <location>
        <begin position="1"/>
        <end position="26"/>
    </location>
</feature>
<dbReference type="GO" id="GO:0016020">
    <property type="term" value="C:membrane"/>
    <property type="evidence" value="ECO:0007669"/>
    <property type="project" value="UniProtKB-SubCell"/>
</dbReference>
<dbReference type="PRINTS" id="PR00895">
    <property type="entry name" value="PENTAXIN"/>
</dbReference>
<dbReference type="Pfam" id="PF00057">
    <property type="entry name" value="Ldl_recept_a"/>
    <property type="match status" value="1"/>
</dbReference>
<feature type="transmembrane region" description="Helical" evidence="8">
    <location>
        <begin position="757"/>
        <end position="775"/>
    </location>
</feature>
<dbReference type="InterPro" id="IPR006201">
    <property type="entry name" value="Neur_channel"/>
</dbReference>
<feature type="transmembrane region" description="Helical" evidence="8">
    <location>
        <begin position="921"/>
        <end position="939"/>
    </location>
</feature>
<evidence type="ECO:0000256" key="8">
    <source>
        <dbReference type="SAM" id="Phobius"/>
    </source>
</evidence>
<feature type="region of interest" description="Disordered" evidence="7">
    <location>
        <begin position="812"/>
        <end position="831"/>
    </location>
</feature>
<gene>
    <name evidence="11" type="ORF">Pmani_006116</name>
</gene>
<dbReference type="AlphaFoldDB" id="A0AAE1QDA5"/>
<evidence type="ECO:0000256" key="3">
    <source>
        <dbReference type="ARBA" id="ARBA00022989"/>
    </source>
</evidence>
<dbReference type="Pfam" id="PF00354">
    <property type="entry name" value="Pentaxin"/>
    <property type="match status" value="1"/>
</dbReference>
<evidence type="ECO:0000256" key="1">
    <source>
        <dbReference type="ARBA" id="ARBA00004141"/>
    </source>
</evidence>
<dbReference type="SUPFAM" id="SSF57424">
    <property type="entry name" value="LDL receptor-like module"/>
    <property type="match status" value="1"/>
</dbReference>
<feature type="chain" id="PRO_5042008425" description="Pentraxin (PTX) domain-containing protein" evidence="9">
    <location>
        <begin position="27"/>
        <end position="942"/>
    </location>
</feature>
<dbReference type="InterPro" id="IPR036719">
    <property type="entry name" value="Neuro-gated_channel_TM_sf"/>
</dbReference>
<evidence type="ECO:0000256" key="6">
    <source>
        <dbReference type="PROSITE-ProRule" id="PRU00124"/>
    </source>
</evidence>
<dbReference type="InterPro" id="IPR001759">
    <property type="entry name" value="PTX_dom"/>
</dbReference>
<dbReference type="Gene3D" id="2.60.120.200">
    <property type="match status" value="1"/>
</dbReference>
<evidence type="ECO:0000256" key="5">
    <source>
        <dbReference type="ARBA" id="ARBA00023157"/>
    </source>
</evidence>
<dbReference type="SUPFAM" id="SSF63712">
    <property type="entry name" value="Nicotinic receptor ligand binding domain-like"/>
    <property type="match status" value="1"/>
</dbReference>
<dbReference type="InterPro" id="IPR038050">
    <property type="entry name" value="Neuro_actylchol_rec"/>
</dbReference>
<dbReference type="SMART" id="SM00192">
    <property type="entry name" value="LDLa"/>
    <property type="match status" value="1"/>
</dbReference>
<comment type="subcellular location">
    <subcellularLocation>
        <location evidence="1">Membrane</location>
        <topology evidence="1">Multi-pass membrane protein</topology>
    </subcellularLocation>
</comment>
<feature type="disulfide bond" evidence="6">
    <location>
        <begin position="488"/>
        <end position="506"/>
    </location>
</feature>
<dbReference type="Proteomes" id="UP001292094">
    <property type="component" value="Unassembled WGS sequence"/>
</dbReference>
<dbReference type="GO" id="GO:0004888">
    <property type="term" value="F:transmembrane signaling receptor activity"/>
    <property type="evidence" value="ECO:0007669"/>
    <property type="project" value="InterPro"/>
</dbReference>
<dbReference type="GO" id="GO:0005230">
    <property type="term" value="F:extracellular ligand-gated monoatomic ion channel activity"/>
    <property type="evidence" value="ECO:0007669"/>
    <property type="project" value="InterPro"/>
</dbReference>
<dbReference type="InterPro" id="IPR018000">
    <property type="entry name" value="Neurotransmitter_ion_chnl_CS"/>
</dbReference>
<keyword evidence="12" id="KW-1185">Reference proteome</keyword>
<dbReference type="SUPFAM" id="SSF49899">
    <property type="entry name" value="Concanavalin A-like lectins/glucanases"/>
    <property type="match status" value="1"/>
</dbReference>
<comment type="caution">
    <text evidence="11">The sequence shown here is derived from an EMBL/GenBank/DDBJ whole genome shotgun (WGS) entry which is preliminary data.</text>
</comment>
<feature type="disulfide bond" evidence="6">
    <location>
        <begin position="481"/>
        <end position="493"/>
    </location>
</feature>
<dbReference type="InterPro" id="IPR023415">
    <property type="entry name" value="LDLR_class-A_CS"/>
</dbReference>
<dbReference type="InterPro" id="IPR002172">
    <property type="entry name" value="LDrepeatLR_classA_rpt"/>
</dbReference>
<dbReference type="InterPro" id="IPR036734">
    <property type="entry name" value="Neur_chan_lig-bd_sf"/>
</dbReference>
<evidence type="ECO:0000256" key="9">
    <source>
        <dbReference type="SAM" id="SignalP"/>
    </source>
</evidence>
<dbReference type="Gene3D" id="2.70.170.10">
    <property type="entry name" value="Neurotransmitter-gated ion-channel ligand-binding domain"/>
    <property type="match status" value="1"/>
</dbReference>
<proteinExistence type="predicted"/>
<accession>A0AAE1QDA5</accession>
<feature type="transmembrane region" description="Helical" evidence="8">
    <location>
        <begin position="787"/>
        <end position="808"/>
    </location>
</feature>
<dbReference type="PROSITE" id="PS01209">
    <property type="entry name" value="LDLRA_1"/>
    <property type="match status" value="1"/>
</dbReference>
<dbReference type="Pfam" id="PF02931">
    <property type="entry name" value="Neur_chan_LBD"/>
    <property type="match status" value="1"/>
</dbReference>
<evidence type="ECO:0000256" key="7">
    <source>
        <dbReference type="SAM" id="MobiDB-lite"/>
    </source>
</evidence>
<sequence>MKGEWVAPCLVFFTFCVLSCLGGVSSSDVGSKQTHDWVVYKLWPGQGEGDDTTRLMLNLSKALEPKKPFTLDTFTLCVWFKVEAYLSVGTLLSYDLPNQLFDAIRFRVNPTGNYLRIVYVEHKISIPLSDSPFLPLDWHTICLVKRKLTLEVWVDGDAVHSVNTTSPLPLTGILILGQDQDGLDEGYTKDQSFLGEVTGLTLWQEDLGARALHDWGACDLPDVLPLFSWNSVDWFVYNNTGAISSHQDGPCGAINGNKNNIFVFTDRRCPSDASVFLDKFDLDLCVLENDEDFKTLTRLLKNNISACQLQIRTGYGAWLGITYDDANDIVTDFNGKIIPYVNSKIISSQGKCQGYVLHSDSEFWFTCTTVNKICYAAKKRNKTAVFSLRGLTRELAGTVNDGEDLNFVLASDHVSGVYFHGLQQFHIKKHFNSSRWCLGGSVMNQVACVSSVIPPIGRHDWIFKDDDESQPLSIPLSLSRCSYKEFPCSDGSCIDLDKLCNRVTECHDRSDEVGCATALLPSDYLEDILPAIPLPLYAEISLLKLTTFDILSMTFLAHLEIKLSWSDPQVTFAHLLPGISKEVVTNSQKNVWTPSVTVGGSTQFHSEADSRLEVIAIGPRKLTSEGYHYDGLVNPLVQTLTVSSTINCHFQLHWYPWDTQNCHIDIKVSNVGEDGLLVNKSSRVIECPKVLEEYHVEECRLKHPDSRTNMLSVQLKLKRRYEHHFFTKFLPTSLLLILGYGTLLLPIEYYNERGTMSLTTLLVFISLYTETSGSLPSTAYLKLIDVWFVFSITFLTLIICVHLATFTIEPKVSHSTNPQTDSNTKPSSGQKTLFTIKPKTAFTNEPPIRYPPGPKTAFTSNTGPLGTGPLDTHIKGLQSRLRSHWRSPSYIVGSCPTCLPTNTCTWTSATRAESLLKASRVVLAATLILFVIIYILWIFSSY</sequence>
<feature type="compositionally biased region" description="Polar residues" evidence="7">
    <location>
        <begin position="813"/>
        <end position="831"/>
    </location>
</feature>